<evidence type="ECO:0000313" key="1">
    <source>
        <dbReference type="EMBL" id="KAJ7513566.1"/>
    </source>
</evidence>
<name>A0ACC2A7P1_DIPCM</name>
<proteinExistence type="predicted"/>
<accession>A0ACC2A7P1</accession>
<dbReference type="EMBL" id="CM055114">
    <property type="protein sequence ID" value="KAJ7513566.1"/>
    <property type="molecule type" value="Genomic_DNA"/>
</dbReference>
<reference evidence="2" key="1">
    <citation type="journal article" date="2024" name="Proc. Natl. Acad. Sci. U.S.A.">
        <title>Extraordinary preservation of gene collinearity over three hundred million years revealed in homosporous lycophytes.</title>
        <authorList>
            <person name="Li C."/>
            <person name="Wickell D."/>
            <person name="Kuo L.Y."/>
            <person name="Chen X."/>
            <person name="Nie B."/>
            <person name="Liao X."/>
            <person name="Peng D."/>
            <person name="Ji J."/>
            <person name="Jenkins J."/>
            <person name="Williams M."/>
            <person name="Shu S."/>
            <person name="Plott C."/>
            <person name="Barry K."/>
            <person name="Rajasekar S."/>
            <person name="Grimwood J."/>
            <person name="Han X."/>
            <person name="Sun S."/>
            <person name="Hou Z."/>
            <person name="He W."/>
            <person name="Dai G."/>
            <person name="Sun C."/>
            <person name="Schmutz J."/>
            <person name="Leebens-Mack J.H."/>
            <person name="Li F.W."/>
            <person name="Wang L."/>
        </authorList>
    </citation>
    <scope>NUCLEOTIDE SEQUENCE [LARGE SCALE GENOMIC DNA]</scope>
    <source>
        <strain evidence="2">cv. PW_Plant_1</strain>
    </source>
</reference>
<gene>
    <name evidence="1" type="ORF">O6H91_23G004800</name>
</gene>
<organism evidence="1 2">
    <name type="scientific">Diphasiastrum complanatum</name>
    <name type="common">Issler's clubmoss</name>
    <name type="synonym">Lycopodium complanatum</name>
    <dbReference type="NCBI Taxonomy" id="34168"/>
    <lineage>
        <taxon>Eukaryota</taxon>
        <taxon>Viridiplantae</taxon>
        <taxon>Streptophyta</taxon>
        <taxon>Embryophyta</taxon>
        <taxon>Tracheophyta</taxon>
        <taxon>Lycopodiopsida</taxon>
        <taxon>Lycopodiales</taxon>
        <taxon>Lycopodiaceae</taxon>
        <taxon>Lycopodioideae</taxon>
        <taxon>Diphasiastrum</taxon>
    </lineage>
</organism>
<keyword evidence="2" id="KW-1185">Reference proteome</keyword>
<protein>
    <submittedName>
        <fullName evidence="1">Uncharacterized protein</fullName>
    </submittedName>
</protein>
<comment type="caution">
    <text evidence="1">The sequence shown here is derived from an EMBL/GenBank/DDBJ whole genome shotgun (WGS) entry which is preliminary data.</text>
</comment>
<evidence type="ECO:0000313" key="2">
    <source>
        <dbReference type="Proteomes" id="UP001162992"/>
    </source>
</evidence>
<sequence length="495" mass="54619">MSKYSSKCDSEGACSHEEQGVQADDVKAPLSLDAVVKVFCAHTKFNLSLPWTRKKQYNSKNSGLIISGRRVLTTASSVEGHTHIMLQRHGSNLRCKATVLAIGIECDIAILTVDTSEFWEGVKPIEFGDLPRLNDAVKVVGFPIGGETITVTSGVVSRIDVTLYVHGDSKLLGVQIDAAISAGSFGSPTFNDRGECVGIAFHFLKHKNAQSICYIIPTPVIKHFIEDIRRNSEYTGFPVLGVDCQKMENPDLRKALGMEENQKGVLIQRVDPTAPAAANLQFSDIILSLDGIDIGNDGTVPWDHGDCLPFSHLVSQKFTGENVRIKILRMGKPEDHVIQLATDKRLVPFHIEGKPPSYYIIAGIVFIAVSFQYRRSKYPNTENEHERVPTDNNPIECYPNAENEQLVVISEILAANINIGYGDIKHTQVLAFNGTPIYNLKHLATLVDSCAKEFLKFKLQHQRMLVLQTAAAKMSTHDILETYCIPSACSSDLKN</sequence>
<dbReference type="Proteomes" id="UP001162992">
    <property type="component" value="Chromosome 23"/>
</dbReference>